<evidence type="ECO:0000313" key="1">
    <source>
        <dbReference type="EMBL" id="KAJ9116147.1"/>
    </source>
</evidence>
<dbReference type="EMBL" id="JASBWS010000004">
    <property type="protein sequence ID" value="KAJ9116147.1"/>
    <property type="molecule type" value="Genomic_DNA"/>
</dbReference>
<keyword evidence="2" id="KW-1185">Reference proteome</keyword>
<organism evidence="1 2">
    <name type="scientific">Naganishia adeliensis</name>
    <dbReference type="NCBI Taxonomy" id="92952"/>
    <lineage>
        <taxon>Eukaryota</taxon>
        <taxon>Fungi</taxon>
        <taxon>Dikarya</taxon>
        <taxon>Basidiomycota</taxon>
        <taxon>Agaricomycotina</taxon>
        <taxon>Tremellomycetes</taxon>
        <taxon>Filobasidiales</taxon>
        <taxon>Filobasidiaceae</taxon>
        <taxon>Naganishia</taxon>
    </lineage>
</organism>
<dbReference type="Proteomes" id="UP001230649">
    <property type="component" value="Unassembled WGS sequence"/>
</dbReference>
<name>A0ACC2X062_9TREE</name>
<gene>
    <name evidence="1" type="ORF">QFC20_000827</name>
</gene>
<comment type="caution">
    <text evidence="1">The sequence shown here is derived from an EMBL/GenBank/DDBJ whole genome shotgun (WGS) entry which is preliminary data.</text>
</comment>
<reference evidence="1" key="1">
    <citation type="submission" date="2023-04" db="EMBL/GenBank/DDBJ databases">
        <title>Draft Genome sequencing of Naganishia species isolated from polar environments using Oxford Nanopore Technology.</title>
        <authorList>
            <person name="Leo P."/>
            <person name="Venkateswaran K."/>
        </authorList>
    </citation>
    <scope>NUCLEOTIDE SEQUENCE</scope>
    <source>
        <strain evidence="1">MNA-CCFEE 5262</strain>
    </source>
</reference>
<proteinExistence type="predicted"/>
<accession>A0ACC2X062</accession>
<protein>
    <submittedName>
        <fullName evidence="1">Uncharacterized protein</fullName>
    </submittedName>
</protein>
<evidence type="ECO:0000313" key="2">
    <source>
        <dbReference type="Proteomes" id="UP001230649"/>
    </source>
</evidence>
<sequence length="182" mass="20263">MPFDTSAESASRPGNQGQRFVAAQPQYRCVNFSQSAYNQQVPPLSYTALLNEEIIDPSLNLHPQYQSCQPTFYRDVPAAFPPFHNAPKHLYGSAELYSASSLAGAYPDQRTSNLDLVKTCAAIPHQPRMKFNDASSNALKDYSTTSMNQCQFPVMDRQRWGTPVTKDPLRVLVSKGAGIRME</sequence>